<dbReference type="Proteomes" id="UP001153555">
    <property type="component" value="Unassembled WGS sequence"/>
</dbReference>
<gene>
    <name evidence="2" type="ORF">SHERM_17517</name>
</gene>
<feature type="region of interest" description="Disordered" evidence="1">
    <location>
        <begin position="36"/>
        <end position="58"/>
    </location>
</feature>
<name>A0A9N7MYC7_STRHE</name>
<evidence type="ECO:0000256" key="1">
    <source>
        <dbReference type="SAM" id="MobiDB-lite"/>
    </source>
</evidence>
<sequence>MEPPSSGQPAAVEKENVLKRKSDDVGWDYGFLVDPTNMNKDSKPEDKEKCKKSLDGAARKKREKIVRELSLREDVNVSRVEGGTEEEVTCMEAQSPTS</sequence>
<dbReference type="AlphaFoldDB" id="A0A9N7MYC7"/>
<proteinExistence type="predicted"/>
<keyword evidence="3" id="KW-1185">Reference proteome</keyword>
<comment type="caution">
    <text evidence="2">The sequence shown here is derived from an EMBL/GenBank/DDBJ whole genome shotgun (WGS) entry which is preliminary data.</text>
</comment>
<feature type="compositionally biased region" description="Basic and acidic residues" evidence="1">
    <location>
        <begin position="40"/>
        <end position="58"/>
    </location>
</feature>
<organism evidence="2 3">
    <name type="scientific">Striga hermonthica</name>
    <name type="common">Purple witchweed</name>
    <name type="synonym">Buchnera hermonthica</name>
    <dbReference type="NCBI Taxonomy" id="68872"/>
    <lineage>
        <taxon>Eukaryota</taxon>
        <taxon>Viridiplantae</taxon>
        <taxon>Streptophyta</taxon>
        <taxon>Embryophyta</taxon>
        <taxon>Tracheophyta</taxon>
        <taxon>Spermatophyta</taxon>
        <taxon>Magnoliopsida</taxon>
        <taxon>eudicotyledons</taxon>
        <taxon>Gunneridae</taxon>
        <taxon>Pentapetalae</taxon>
        <taxon>asterids</taxon>
        <taxon>lamiids</taxon>
        <taxon>Lamiales</taxon>
        <taxon>Orobanchaceae</taxon>
        <taxon>Buchnereae</taxon>
        <taxon>Striga</taxon>
    </lineage>
</organism>
<dbReference type="OrthoDB" id="913988at2759"/>
<dbReference type="EMBL" id="CACSLK010016967">
    <property type="protein sequence ID" value="CAA0818506.1"/>
    <property type="molecule type" value="Genomic_DNA"/>
</dbReference>
<reference evidence="2" key="1">
    <citation type="submission" date="2019-12" db="EMBL/GenBank/DDBJ databases">
        <authorList>
            <person name="Scholes J."/>
        </authorList>
    </citation>
    <scope>NUCLEOTIDE SEQUENCE</scope>
</reference>
<evidence type="ECO:0000313" key="3">
    <source>
        <dbReference type="Proteomes" id="UP001153555"/>
    </source>
</evidence>
<protein>
    <submittedName>
        <fullName evidence="2">Uncharacterized protein</fullName>
    </submittedName>
</protein>
<accession>A0A9N7MYC7</accession>
<evidence type="ECO:0000313" key="2">
    <source>
        <dbReference type="EMBL" id="CAA0818506.1"/>
    </source>
</evidence>